<sequence length="233" mass="26840">MLTTFNLEHRTSPTCFKAEACESDASDDSVVPIPRDMDELVTLIREELGEFGLDSKHVDIDRIKKLMENYSSNCQDWQKYAHFDNSKYTRNLVDSGNGSFNLLVLAWGPGQASPIHDHAGSHCVMKILDGQLQESLYDWPEADNTPMHCTRTTNYQPNQVTYMHDKLGLHRVGNTTNANSLSLHLYTPHHPRHYISRIHLPAQAGWYLYLLFCQWRKGQPMYLPINILYKYAI</sequence>
<name>A0ACC2S141_9FUNG</name>
<accession>A0ACC2S141</accession>
<evidence type="ECO:0000313" key="1">
    <source>
        <dbReference type="EMBL" id="KAJ9056086.1"/>
    </source>
</evidence>
<organism evidence="1 2">
    <name type="scientific">Entomophthora muscae</name>
    <dbReference type="NCBI Taxonomy" id="34485"/>
    <lineage>
        <taxon>Eukaryota</taxon>
        <taxon>Fungi</taxon>
        <taxon>Fungi incertae sedis</taxon>
        <taxon>Zoopagomycota</taxon>
        <taxon>Entomophthoromycotina</taxon>
        <taxon>Entomophthoromycetes</taxon>
        <taxon>Entomophthorales</taxon>
        <taxon>Entomophthoraceae</taxon>
        <taxon>Entomophthora</taxon>
    </lineage>
</organism>
<reference evidence="1" key="1">
    <citation type="submission" date="2022-04" db="EMBL/GenBank/DDBJ databases">
        <title>Genome of the entomopathogenic fungus Entomophthora muscae.</title>
        <authorList>
            <person name="Elya C."/>
            <person name="Lovett B.R."/>
            <person name="Lee E."/>
            <person name="Macias A.M."/>
            <person name="Hajek A.E."/>
            <person name="De Bivort B.L."/>
            <person name="Kasson M.T."/>
            <person name="De Fine Licht H.H."/>
            <person name="Stajich J.E."/>
        </authorList>
    </citation>
    <scope>NUCLEOTIDE SEQUENCE</scope>
    <source>
        <strain evidence="1">Berkeley</strain>
    </source>
</reference>
<dbReference type="EMBL" id="QTSX02006040">
    <property type="protein sequence ID" value="KAJ9056086.1"/>
    <property type="molecule type" value="Genomic_DNA"/>
</dbReference>
<comment type="caution">
    <text evidence="1">The sequence shown here is derived from an EMBL/GenBank/DDBJ whole genome shotgun (WGS) entry which is preliminary data.</text>
</comment>
<keyword evidence="2" id="KW-1185">Reference proteome</keyword>
<gene>
    <name evidence="1" type="ORF">DSO57_1036680</name>
</gene>
<protein>
    <submittedName>
        <fullName evidence="1">Uncharacterized protein</fullName>
    </submittedName>
</protein>
<proteinExistence type="predicted"/>
<dbReference type="Proteomes" id="UP001165960">
    <property type="component" value="Unassembled WGS sequence"/>
</dbReference>
<evidence type="ECO:0000313" key="2">
    <source>
        <dbReference type="Proteomes" id="UP001165960"/>
    </source>
</evidence>